<dbReference type="RefSeq" id="WP_079640723.1">
    <property type="nucleotide sequence ID" value="NZ_FUZF01000001.1"/>
</dbReference>
<dbReference type="EMBL" id="FUZF01000001">
    <property type="protein sequence ID" value="SKB40975.1"/>
    <property type="molecule type" value="Genomic_DNA"/>
</dbReference>
<dbReference type="OrthoDB" id="1097528at2"/>
<evidence type="ECO:0000256" key="3">
    <source>
        <dbReference type="ARBA" id="ARBA00023082"/>
    </source>
</evidence>
<evidence type="ECO:0000259" key="5">
    <source>
        <dbReference type="Pfam" id="PF04542"/>
    </source>
</evidence>
<keyword evidence="8" id="KW-1185">Reference proteome</keyword>
<evidence type="ECO:0000259" key="6">
    <source>
        <dbReference type="Pfam" id="PF08281"/>
    </source>
</evidence>
<dbReference type="Gene3D" id="1.10.1740.10">
    <property type="match status" value="1"/>
</dbReference>
<proteinExistence type="inferred from homology"/>
<sequence length="191" mass="22817">MQQNNYITLSNIELQRRIQSKDEKAFRELYNRYWDKVFVICHNRIHNMDVAQDIVQDIFMSLWNHRELSSIQNIESYLYQACKFAIIKEYHKSARYDSLDSTGFGVLDRVEDLDLDEVLEAKFLKDLLQAEVERLPEKTKIIFNYSRNENLNSREIAEKLNISPRTVENQLSKALKVLRKFVNNLNFFVIF</sequence>
<dbReference type="PANTHER" id="PTHR43133:SF46">
    <property type="entry name" value="RNA POLYMERASE SIGMA-70 FACTOR ECF SUBFAMILY"/>
    <property type="match status" value="1"/>
</dbReference>
<accession>A0A1T5B190</accession>
<organism evidence="7 8">
    <name type="scientific">Sphingobacterium nematocida</name>
    <dbReference type="NCBI Taxonomy" id="1513896"/>
    <lineage>
        <taxon>Bacteria</taxon>
        <taxon>Pseudomonadati</taxon>
        <taxon>Bacteroidota</taxon>
        <taxon>Sphingobacteriia</taxon>
        <taxon>Sphingobacteriales</taxon>
        <taxon>Sphingobacteriaceae</taxon>
        <taxon>Sphingobacterium</taxon>
    </lineage>
</organism>
<feature type="domain" description="RNA polymerase sigma-70 region 2" evidence="5">
    <location>
        <begin position="29"/>
        <end position="95"/>
    </location>
</feature>
<evidence type="ECO:0000256" key="1">
    <source>
        <dbReference type="ARBA" id="ARBA00010641"/>
    </source>
</evidence>
<dbReference type="InterPro" id="IPR036388">
    <property type="entry name" value="WH-like_DNA-bd_sf"/>
</dbReference>
<dbReference type="Pfam" id="PF08281">
    <property type="entry name" value="Sigma70_r4_2"/>
    <property type="match status" value="1"/>
</dbReference>
<dbReference type="Pfam" id="PF04542">
    <property type="entry name" value="Sigma70_r2"/>
    <property type="match status" value="1"/>
</dbReference>
<dbReference type="AlphaFoldDB" id="A0A1T5B190"/>
<evidence type="ECO:0000313" key="7">
    <source>
        <dbReference type="EMBL" id="SKB40975.1"/>
    </source>
</evidence>
<dbReference type="Proteomes" id="UP000190150">
    <property type="component" value="Unassembled WGS sequence"/>
</dbReference>
<evidence type="ECO:0000256" key="4">
    <source>
        <dbReference type="ARBA" id="ARBA00023163"/>
    </source>
</evidence>
<keyword evidence="3" id="KW-0731">Sigma factor</keyword>
<dbReference type="GO" id="GO:0003677">
    <property type="term" value="F:DNA binding"/>
    <property type="evidence" value="ECO:0007669"/>
    <property type="project" value="InterPro"/>
</dbReference>
<evidence type="ECO:0000256" key="2">
    <source>
        <dbReference type="ARBA" id="ARBA00023015"/>
    </source>
</evidence>
<gene>
    <name evidence="7" type="ORF">SAMN05660841_00375</name>
</gene>
<dbReference type="InterPro" id="IPR014284">
    <property type="entry name" value="RNA_pol_sigma-70_dom"/>
</dbReference>
<dbReference type="SUPFAM" id="SSF88659">
    <property type="entry name" value="Sigma3 and sigma4 domains of RNA polymerase sigma factors"/>
    <property type="match status" value="1"/>
</dbReference>
<dbReference type="InterPro" id="IPR013324">
    <property type="entry name" value="RNA_pol_sigma_r3/r4-like"/>
</dbReference>
<dbReference type="SUPFAM" id="SSF88946">
    <property type="entry name" value="Sigma2 domain of RNA polymerase sigma factors"/>
    <property type="match status" value="1"/>
</dbReference>
<name>A0A1T5B190_9SPHI</name>
<dbReference type="Gene3D" id="1.10.10.10">
    <property type="entry name" value="Winged helix-like DNA-binding domain superfamily/Winged helix DNA-binding domain"/>
    <property type="match status" value="1"/>
</dbReference>
<dbReference type="STRING" id="1513896.SAMN05660841_00375"/>
<dbReference type="NCBIfam" id="TIGR02937">
    <property type="entry name" value="sigma70-ECF"/>
    <property type="match status" value="1"/>
</dbReference>
<dbReference type="GO" id="GO:0006352">
    <property type="term" value="P:DNA-templated transcription initiation"/>
    <property type="evidence" value="ECO:0007669"/>
    <property type="project" value="InterPro"/>
</dbReference>
<feature type="domain" description="RNA polymerase sigma factor 70 region 4 type 2" evidence="6">
    <location>
        <begin position="127"/>
        <end position="176"/>
    </location>
</feature>
<keyword evidence="2" id="KW-0805">Transcription regulation</keyword>
<dbReference type="InterPro" id="IPR014327">
    <property type="entry name" value="RNA_pol_sigma70_bacteroid"/>
</dbReference>
<protein>
    <submittedName>
        <fullName evidence="7">RNA polymerase sigma-70 factor, ECF subfamily</fullName>
    </submittedName>
</protein>
<dbReference type="NCBIfam" id="TIGR02985">
    <property type="entry name" value="Sig70_bacteroi1"/>
    <property type="match status" value="1"/>
</dbReference>
<comment type="similarity">
    <text evidence="1">Belongs to the sigma-70 factor family. ECF subfamily.</text>
</comment>
<reference evidence="8" key="1">
    <citation type="submission" date="2017-02" db="EMBL/GenBank/DDBJ databases">
        <authorList>
            <person name="Varghese N."/>
            <person name="Submissions S."/>
        </authorList>
    </citation>
    <scope>NUCLEOTIDE SEQUENCE [LARGE SCALE GENOMIC DNA]</scope>
    <source>
        <strain evidence="8">DSM 24091</strain>
    </source>
</reference>
<keyword evidence="4" id="KW-0804">Transcription</keyword>
<dbReference type="GO" id="GO:0016987">
    <property type="term" value="F:sigma factor activity"/>
    <property type="evidence" value="ECO:0007669"/>
    <property type="project" value="UniProtKB-KW"/>
</dbReference>
<dbReference type="InterPro" id="IPR013325">
    <property type="entry name" value="RNA_pol_sigma_r2"/>
</dbReference>
<dbReference type="PANTHER" id="PTHR43133">
    <property type="entry name" value="RNA POLYMERASE ECF-TYPE SIGMA FACTO"/>
    <property type="match status" value="1"/>
</dbReference>
<dbReference type="InterPro" id="IPR039425">
    <property type="entry name" value="RNA_pol_sigma-70-like"/>
</dbReference>
<evidence type="ECO:0000313" key="8">
    <source>
        <dbReference type="Proteomes" id="UP000190150"/>
    </source>
</evidence>
<dbReference type="InterPro" id="IPR013249">
    <property type="entry name" value="RNA_pol_sigma70_r4_t2"/>
</dbReference>
<dbReference type="InterPro" id="IPR007627">
    <property type="entry name" value="RNA_pol_sigma70_r2"/>
</dbReference>